<organism evidence="1 2">
    <name type="scientific">Rhodopseudomonas palustris (strain ATCC BAA-98 / CGA009)</name>
    <dbReference type="NCBI Taxonomy" id="258594"/>
    <lineage>
        <taxon>Bacteria</taxon>
        <taxon>Pseudomonadati</taxon>
        <taxon>Pseudomonadota</taxon>
        <taxon>Alphaproteobacteria</taxon>
        <taxon>Hyphomicrobiales</taxon>
        <taxon>Nitrobacteraceae</taxon>
        <taxon>Rhodopseudomonas</taxon>
    </lineage>
</organism>
<keyword evidence="2" id="KW-1185">Reference proteome</keyword>
<gene>
    <name evidence="1" type="ORF">TX73_023360</name>
</gene>
<reference evidence="1 2" key="1">
    <citation type="journal article" date="2004" name="Nat. Biotechnol.">
        <title>Complete genome sequence of the metabolically versatile photosynthetic bacterium Rhodopseudomonas palustris.</title>
        <authorList>
            <person name="Larimer F.W."/>
            <person name="Chain P."/>
            <person name="Hauser L."/>
            <person name="Lamerdin J."/>
            <person name="Malfatti S."/>
            <person name="Do L."/>
            <person name="Land M.L."/>
            <person name="Pelletier D.A."/>
            <person name="Beatty J.T."/>
            <person name="Lang A.S."/>
            <person name="Tabita F.R."/>
            <person name="Gibson J.L."/>
            <person name="Hanson T.E."/>
            <person name="Bobst C."/>
            <person name="Torres J.L."/>
            <person name="Peres C."/>
            <person name="Harrison F.H."/>
            <person name="Gibson J."/>
            <person name="Harwood C.S."/>
        </authorList>
    </citation>
    <scope>NUCLEOTIDE SEQUENCE [LARGE SCALE GENOMIC DNA]</scope>
    <source>
        <strain evidence="2">ATCC BAA-98 / CGA009</strain>
    </source>
</reference>
<name>A0AAE9Y3K8_RHOPA</name>
<proteinExistence type="predicted"/>
<dbReference type="EMBL" id="CP116810">
    <property type="protein sequence ID" value="WCL94700.1"/>
    <property type="molecule type" value="Genomic_DNA"/>
</dbReference>
<dbReference type="GO" id="GO:0006281">
    <property type="term" value="P:DNA repair"/>
    <property type="evidence" value="ECO:0007669"/>
    <property type="project" value="InterPro"/>
</dbReference>
<accession>A0AAE9Y3K8</accession>
<dbReference type="RefSeq" id="WP_042441321.1">
    <property type="nucleotide sequence ID" value="NZ_CP116810.1"/>
</dbReference>
<evidence type="ECO:0000313" key="1">
    <source>
        <dbReference type="EMBL" id="WCL94700.1"/>
    </source>
</evidence>
<dbReference type="SUPFAM" id="SSF103084">
    <property type="entry name" value="Holliday junction resolvase RusA"/>
    <property type="match status" value="1"/>
</dbReference>
<dbReference type="GeneID" id="66895645"/>
<protein>
    <submittedName>
        <fullName evidence="1">RusA family crossover junction endodeoxyribonuclease</fullName>
    </submittedName>
</protein>
<dbReference type="InterPro" id="IPR036614">
    <property type="entry name" value="RusA-like_sf"/>
</dbReference>
<evidence type="ECO:0000313" key="2">
    <source>
        <dbReference type="Proteomes" id="UP000001426"/>
    </source>
</evidence>
<dbReference type="Proteomes" id="UP000001426">
    <property type="component" value="Chromosome"/>
</dbReference>
<dbReference type="InterPro" id="IPR008822">
    <property type="entry name" value="Endonuclease_RusA-like"/>
</dbReference>
<dbReference type="AlphaFoldDB" id="A0AAE9Y3K8"/>
<dbReference type="GO" id="GO:0006310">
    <property type="term" value="P:DNA recombination"/>
    <property type="evidence" value="ECO:0007669"/>
    <property type="project" value="InterPro"/>
</dbReference>
<dbReference type="Pfam" id="PF05866">
    <property type="entry name" value="RusA"/>
    <property type="match status" value="1"/>
</dbReference>
<dbReference type="GO" id="GO:0000287">
    <property type="term" value="F:magnesium ion binding"/>
    <property type="evidence" value="ECO:0007669"/>
    <property type="project" value="InterPro"/>
</dbReference>
<dbReference type="Gene3D" id="3.30.1330.70">
    <property type="entry name" value="Holliday junction resolvase RusA"/>
    <property type="match status" value="1"/>
</dbReference>
<sequence>MEIPFPIEFLVAGTPVSLQAKRRQSLDQWKSLVIAASREVLPDAHFATDGPLSVTLFYFPPGEMAGDVDNLIKPILDALGRHIYVDDRQIHRVVAQKFEPDDIFPFRAPSPTLEAALLAQKPILYVRLSDNPFEDLN</sequence>
<dbReference type="KEGG" id="rpa:TX73_023360"/>